<dbReference type="AlphaFoldDB" id="A0A509EJD9"/>
<name>A0A509EJD9_9HYPH</name>
<comment type="subcellular location">
    <subcellularLocation>
        <location evidence="3">Cell membrane</location>
        <topology evidence="3">Multi-pass membrane protein</topology>
    </subcellularLocation>
    <subcellularLocation>
        <location evidence="2">Secreted</location>
    </subcellularLocation>
</comment>
<dbReference type="GO" id="GO:0008808">
    <property type="term" value="F:cardiolipin synthase activity"/>
    <property type="evidence" value="ECO:0007669"/>
    <property type="project" value="TreeGrafter"/>
</dbReference>
<evidence type="ECO:0000256" key="10">
    <source>
        <dbReference type="ARBA" id="ARBA00029594"/>
    </source>
</evidence>
<dbReference type="PANTHER" id="PTHR21248">
    <property type="entry name" value="CARDIOLIPIN SYNTHASE"/>
    <property type="match status" value="1"/>
</dbReference>
<organism evidence="13 14">
    <name type="scientific">Methylobacterium symbioticum</name>
    <dbReference type="NCBI Taxonomy" id="2584084"/>
    <lineage>
        <taxon>Bacteria</taxon>
        <taxon>Pseudomonadati</taxon>
        <taxon>Pseudomonadota</taxon>
        <taxon>Alphaproteobacteria</taxon>
        <taxon>Hyphomicrobiales</taxon>
        <taxon>Methylobacteriaceae</taxon>
        <taxon>Methylobacterium</taxon>
    </lineage>
</organism>
<evidence type="ECO:0000313" key="13">
    <source>
        <dbReference type="EMBL" id="VUD73323.1"/>
    </source>
</evidence>
<feature type="domain" description="PLD phosphodiesterase" evidence="12">
    <location>
        <begin position="217"/>
        <end position="244"/>
    </location>
</feature>
<dbReference type="GO" id="GO:0005576">
    <property type="term" value="C:extracellular region"/>
    <property type="evidence" value="ECO:0007669"/>
    <property type="project" value="UniProtKB-SubCell"/>
</dbReference>
<evidence type="ECO:0000313" key="14">
    <source>
        <dbReference type="Proteomes" id="UP000410984"/>
    </source>
</evidence>
<dbReference type="GO" id="GO:0032049">
    <property type="term" value="P:cardiolipin biosynthetic process"/>
    <property type="evidence" value="ECO:0007669"/>
    <property type="project" value="UniProtKB-ARBA"/>
</dbReference>
<evidence type="ECO:0000256" key="4">
    <source>
        <dbReference type="ARBA" id="ARBA00018392"/>
    </source>
</evidence>
<dbReference type="Proteomes" id="UP000410984">
    <property type="component" value="Unassembled WGS sequence"/>
</dbReference>
<dbReference type="EMBL" id="CABFPH010000067">
    <property type="protein sequence ID" value="VUD73323.1"/>
    <property type="molecule type" value="Genomic_DNA"/>
</dbReference>
<dbReference type="SUPFAM" id="SSF56024">
    <property type="entry name" value="Phospholipase D/nuclease"/>
    <property type="match status" value="2"/>
</dbReference>
<keyword evidence="7 11" id="KW-0812">Transmembrane</keyword>
<evidence type="ECO:0000256" key="7">
    <source>
        <dbReference type="ARBA" id="ARBA00022692"/>
    </source>
</evidence>
<evidence type="ECO:0000256" key="11">
    <source>
        <dbReference type="SAM" id="Phobius"/>
    </source>
</evidence>
<dbReference type="GO" id="GO:0005886">
    <property type="term" value="C:plasma membrane"/>
    <property type="evidence" value="ECO:0007669"/>
    <property type="project" value="UniProtKB-SubCell"/>
</dbReference>
<comment type="function">
    <text evidence="1">Could be a virulence factor.</text>
</comment>
<accession>A0A509EJD9</accession>
<evidence type="ECO:0000256" key="2">
    <source>
        <dbReference type="ARBA" id="ARBA00004613"/>
    </source>
</evidence>
<sequence length="478" mass="52782">MEDALIRWVQSTAVLRADVLAVIGTLLALAVTVHALMRKRRVSVAVAWVGLAWLTPILGTVLYLMFGINRVTRRARRLRTKPSEALEAPSQEDAVVPRILWPLDRALRRITGLPALAGNAVRLYRNGDQAYPAMLEVIDGARESLVLTSYIFRDDPTGRTFCDALARAKARGVAVRVIIDGIGGGYFRALAYRRLRAAGVPAGLFMHSALPWRMPFLNLRNHKKLLIADGRIAFTGGVNISQPNRLASRPDHPIRDTHFRIEGPVVEQLMMAFASDWAFVDGEILDGPAWFPDLVPLGPTIARAVTSGPDADVEKIESVILHALNGARESVRLVTPYFLPDEVVMSALALAAERGVTVDVVIPRRSDHPFVDWATRAHVPPLLKSGVRIWLDEPPFDHSKALVIDGAWCFVGSANWDMRSFRLNFELNVELYDAAMAAELGRFIAGKMETQLLLGDIVALPLAVRLRNAAARLMLPYL</sequence>
<evidence type="ECO:0000259" key="12">
    <source>
        <dbReference type="PROSITE" id="PS50035"/>
    </source>
</evidence>
<protein>
    <recommendedName>
        <fullName evidence="4">Phospholipase D</fullName>
    </recommendedName>
    <alternativeName>
        <fullName evidence="10">Choline phosphatase</fullName>
    </alternativeName>
</protein>
<proteinExistence type="predicted"/>
<dbReference type="OrthoDB" id="9762009at2"/>
<feature type="transmembrane region" description="Helical" evidence="11">
    <location>
        <begin position="44"/>
        <end position="66"/>
    </location>
</feature>
<reference evidence="13 14" key="1">
    <citation type="submission" date="2019-06" db="EMBL/GenBank/DDBJ databases">
        <authorList>
            <person name="Rodrigo-Torres L."/>
            <person name="Arahal R. D."/>
            <person name="Lucena T."/>
        </authorList>
    </citation>
    <scope>NUCLEOTIDE SEQUENCE [LARGE SCALE GENOMIC DNA]</scope>
    <source>
        <strain evidence="13 14">SB0023/3</strain>
    </source>
</reference>
<dbReference type="Pfam" id="PF13396">
    <property type="entry name" value="PLDc_N"/>
    <property type="match status" value="1"/>
</dbReference>
<gene>
    <name evidence="13" type="primary">clsA_3</name>
    <name evidence="13" type="ORF">MET9862_03938</name>
</gene>
<dbReference type="PROSITE" id="PS50035">
    <property type="entry name" value="PLD"/>
    <property type="match status" value="2"/>
</dbReference>
<dbReference type="CDD" id="cd09163">
    <property type="entry name" value="PLDc_CLS_unchar2_2"/>
    <property type="match status" value="1"/>
</dbReference>
<evidence type="ECO:0000256" key="8">
    <source>
        <dbReference type="ARBA" id="ARBA00022989"/>
    </source>
</evidence>
<keyword evidence="8 11" id="KW-1133">Transmembrane helix</keyword>
<dbReference type="Pfam" id="PF13091">
    <property type="entry name" value="PLDc_2"/>
    <property type="match status" value="2"/>
</dbReference>
<keyword evidence="9 11" id="KW-0472">Membrane</keyword>
<dbReference type="InterPro" id="IPR001736">
    <property type="entry name" value="PLipase_D/transphosphatidylase"/>
</dbReference>
<feature type="transmembrane region" description="Helical" evidence="11">
    <location>
        <begin position="20"/>
        <end position="37"/>
    </location>
</feature>
<evidence type="ECO:0000256" key="3">
    <source>
        <dbReference type="ARBA" id="ARBA00004651"/>
    </source>
</evidence>
<evidence type="ECO:0000256" key="6">
    <source>
        <dbReference type="ARBA" id="ARBA00022525"/>
    </source>
</evidence>
<dbReference type="SMART" id="SM00155">
    <property type="entry name" value="PLDc"/>
    <property type="match status" value="2"/>
</dbReference>
<dbReference type="Gene3D" id="3.30.870.10">
    <property type="entry name" value="Endonuclease Chain A"/>
    <property type="match status" value="2"/>
</dbReference>
<dbReference type="CDD" id="cd09157">
    <property type="entry name" value="PLDc_CLS_unchar2_1"/>
    <property type="match status" value="1"/>
</dbReference>
<keyword evidence="6" id="KW-0964">Secreted</keyword>
<keyword evidence="13" id="KW-0808">Transferase</keyword>
<feature type="domain" description="PLD phosphodiesterase" evidence="12">
    <location>
        <begin position="393"/>
        <end position="420"/>
    </location>
</feature>
<keyword evidence="5" id="KW-1003">Cell membrane</keyword>
<keyword evidence="14" id="KW-1185">Reference proteome</keyword>
<dbReference type="InterPro" id="IPR027379">
    <property type="entry name" value="CLS_N"/>
</dbReference>
<evidence type="ECO:0000256" key="9">
    <source>
        <dbReference type="ARBA" id="ARBA00023136"/>
    </source>
</evidence>
<dbReference type="PANTHER" id="PTHR21248:SF22">
    <property type="entry name" value="PHOSPHOLIPASE D"/>
    <property type="match status" value="1"/>
</dbReference>
<dbReference type="RefSeq" id="WP_142584583.1">
    <property type="nucleotide sequence ID" value="NZ_CABFPH010000067.1"/>
</dbReference>
<evidence type="ECO:0000256" key="1">
    <source>
        <dbReference type="ARBA" id="ARBA00003145"/>
    </source>
</evidence>
<evidence type="ECO:0000256" key="5">
    <source>
        <dbReference type="ARBA" id="ARBA00022475"/>
    </source>
</evidence>
<dbReference type="InterPro" id="IPR025202">
    <property type="entry name" value="PLD-like_dom"/>
</dbReference>